<organism evidence="3 4">
    <name type="scientific">Leptospira inadai serovar Lyme</name>
    <dbReference type="NCBI Taxonomy" id="293084"/>
    <lineage>
        <taxon>Bacteria</taxon>
        <taxon>Pseudomonadati</taxon>
        <taxon>Spirochaetota</taxon>
        <taxon>Spirochaetia</taxon>
        <taxon>Leptospirales</taxon>
        <taxon>Leptospiraceae</taxon>
        <taxon>Leptospira</taxon>
    </lineage>
</organism>
<dbReference type="Gene3D" id="1.10.530.10">
    <property type="match status" value="1"/>
</dbReference>
<evidence type="ECO:0000259" key="2">
    <source>
        <dbReference type="Pfam" id="PF01464"/>
    </source>
</evidence>
<gene>
    <name evidence="3" type="ORF">BES34_008080</name>
</gene>
<sequence>MKNRMKKTVLVTLLFLVVDSLLGNDDVKYLTKSYSLEKIRRIFRERHPTTESEVYAMVRFHETHPDGDGNSRYRYLVSLLKGKMVAGVSREDLLEVIANPLPSTSAITKVAYWKLYEEMAKRKALSSGELITYLKKFPQQYDPIYRNSVSEILKILYETNQFKEAKEYAESFAEKDRREYFGTMANYRYGKALYKFGEFQKGEAILYGLMEDANTPSYVKKDIFTDLKTWKGESFYRSLPPEKGVHFLSFLSANDRKSYLSSHSNFGSVQFEKPESFKAAATILVLYQPERIPSILSRYKGFANSNSDFTAAMSRELSNQSLGAQALKVLEDVSPPSTDEVEYAYARAYKKLGNRDKYFSRLLASLERNPYNLTRQDELIDLITGDQTHFLEDSYWKDALRRIPNLPVKGRLVYWYLRNLKNKGRSDELRDWLKSYYRSIPGSYYTRVIREEFSGEISQISQPESPLRNKESLFEYLSLTAGDPKFAGKIVGRDLEFAYFPEAFQLDTRIDSAHSRIRGNQLLQNARDYLEIGEMVYATALVDKYKSQNGIGDEERDEILAALGEATGNQYLTVFHIRNLMKKQRIPDDAILLPSKLASRIYPRPHRDLVTRYSQSFGIDEDIVYAVMRQESFFKENAVSVSNARGLMQIMGATGKGLAQGLGLGPYSLFDPEISVQMGARFLKYLLSNNENDLKWASIAYNGGPGNLRKWKRNHYRGDFNHFLEELPLKEPRDYCRIVTSNYYNYQTLRQYKNR</sequence>
<evidence type="ECO:0000313" key="3">
    <source>
        <dbReference type="EMBL" id="PNV75580.1"/>
    </source>
</evidence>
<evidence type="ECO:0000256" key="1">
    <source>
        <dbReference type="ARBA" id="ARBA00007734"/>
    </source>
</evidence>
<keyword evidence="4" id="KW-1185">Reference proteome</keyword>
<dbReference type="PANTHER" id="PTHR37423">
    <property type="entry name" value="SOLUBLE LYTIC MUREIN TRANSGLYCOSYLASE-RELATED"/>
    <property type="match status" value="1"/>
</dbReference>
<comment type="caution">
    <text evidence="3">The sequence shown here is derived from an EMBL/GenBank/DDBJ whole genome shotgun (WGS) entry which is preliminary data.</text>
</comment>
<dbReference type="EMBL" id="MCRM02000006">
    <property type="protein sequence ID" value="PNV75580.1"/>
    <property type="molecule type" value="Genomic_DNA"/>
</dbReference>
<dbReference type="SUPFAM" id="SSF53955">
    <property type="entry name" value="Lysozyme-like"/>
    <property type="match status" value="1"/>
</dbReference>
<protein>
    <submittedName>
        <fullName evidence="3">Transglycosylase</fullName>
    </submittedName>
</protein>
<reference evidence="3" key="1">
    <citation type="submission" date="2018-01" db="EMBL/GenBank/DDBJ databases">
        <title>Genomic characterization of Leptospira inadai serogroup Lyme isolated from captured rat in Brazil and comparative analysis with human reference strain.</title>
        <authorList>
            <person name="Moreno L.Z."/>
            <person name="Loureiro A.P."/>
            <person name="Miraglia F."/>
            <person name="Kremer F.S."/>
            <person name="Eslabao M.R."/>
            <person name="Dellagostin O.A."/>
            <person name="Lilenbaum W."/>
            <person name="Moreno A.M."/>
        </authorList>
    </citation>
    <scope>NUCLEOTIDE SEQUENCE [LARGE SCALE GENOMIC DNA]</scope>
    <source>
        <strain evidence="3">M34/99</strain>
    </source>
</reference>
<dbReference type="InterPro" id="IPR008258">
    <property type="entry name" value="Transglycosylase_SLT_dom_1"/>
</dbReference>
<feature type="domain" description="Transglycosylase SLT" evidence="2">
    <location>
        <begin position="610"/>
        <end position="722"/>
    </location>
</feature>
<name>A0ABX4YJV9_9LEPT</name>
<evidence type="ECO:0000313" key="4">
    <source>
        <dbReference type="Proteomes" id="UP000094669"/>
    </source>
</evidence>
<accession>A0ABX4YJV9</accession>
<comment type="similarity">
    <text evidence="1">Belongs to the transglycosylase Slt family.</text>
</comment>
<dbReference type="Proteomes" id="UP000094669">
    <property type="component" value="Unassembled WGS sequence"/>
</dbReference>
<dbReference type="PANTHER" id="PTHR37423:SF2">
    <property type="entry name" value="MEMBRANE-BOUND LYTIC MUREIN TRANSGLYCOSYLASE C"/>
    <property type="match status" value="1"/>
</dbReference>
<dbReference type="Pfam" id="PF01464">
    <property type="entry name" value="SLT"/>
    <property type="match status" value="1"/>
</dbReference>
<proteinExistence type="inferred from homology"/>
<dbReference type="InterPro" id="IPR023346">
    <property type="entry name" value="Lysozyme-like_dom_sf"/>
</dbReference>
<dbReference type="CDD" id="cd13401">
    <property type="entry name" value="Slt70-like"/>
    <property type="match status" value="1"/>
</dbReference>